<protein>
    <submittedName>
        <fullName evidence="2">Uncharacterized protein</fullName>
    </submittedName>
</protein>
<comment type="caution">
    <text evidence="2">The sequence shown here is derived from an EMBL/GenBank/DDBJ whole genome shotgun (WGS) entry which is preliminary data.</text>
</comment>
<feature type="compositionally biased region" description="Basic and acidic residues" evidence="1">
    <location>
        <begin position="40"/>
        <end position="66"/>
    </location>
</feature>
<evidence type="ECO:0000256" key="1">
    <source>
        <dbReference type="SAM" id="MobiDB-lite"/>
    </source>
</evidence>
<feature type="compositionally biased region" description="Acidic residues" evidence="1">
    <location>
        <begin position="285"/>
        <end position="303"/>
    </location>
</feature>
<dbReference type="AlphaFoldDB" id="A0A9P5PXB9"/>
<feature type="region of interest" description="Disordered" evidence="1">
    <location>
        <begin position="259"/>
        <end position="421"/>
    </location>
</feature>
<feature type="compositionally biased region" description="Basic and acidic residues" evidence="1">
    <location>
        <begin position="275"/>
        <end position="284"/>
    </location>
</feature>
<feature type="region of interest" description="Disordered" evidence="1">
    <location>
        <begin position="40"/>
        <end position="194"/>
    </location>
</feature>
<feature type="compositionally biased region" description="Acidic residues" evidence="1">
    <location>
        <begin position="112"/>
        <end position="128"/>
    </location>
</feature>
<dbReference type="OrthoDB" id="2804229at2759"/>
<feature type="compositionally biased region" description="Basic and acidic residues" evidence="1">
    <location>
        <begin position="398"/>
        <end position="408"/>
    </location>
</feature>
<feature type="compositionally biased region" description="Acidic residues" evidence="1">
    <location>
        <begin position="337"/>
        <end position="348"/>
    </location>
</feature>
<proteinExistence type="predicted"/>
<accession>A0A9P5PXB9</accession>
<reference evidence="2" key="1">
    <citation type="submission" date="2020-11" db="EMBL/GenBank/DDBJ databases">
        <authorList>
            <consortium name="DOE Joint Genome Institute"/>
            <person name="Ahrendt S."/>
            <person name="Riley R."/>
            <person name="Andreopoulos W."/>
            <person name="Labutti K."/>
            <person name="Pangilinan J."/>
            <person name="Ruiz-Duenas F.J."/>
            <person name="Barrasa J.M."/>
            <person name="Sanchez-Garcia M."/>
            <person name="Camarero S."/>
            <person name="Miyauchi S."/>
            <person name="Serrano A."/>
            <person name="Linde D."/>
            <person name="Babiker R."/>
            <person name="Drula E."/>
            <person name="Ayuso-Fernandez I."/>
            <person name="Pacheco R."/>
            <person name="Padilla G."/>
            <person name="Ferreira P."/>
            <person name="Barriuso J."/>
            <person name="Kellner H."/>
            <person name="Castanera R."/>
            <person name="Alfaro M."/>
            <person name="Ramirez L."/>
            <person name="Pisabarro A.G."/>
            <person name="Kuo A."/>
            <person name="Tritt A."/>
            <person name="Lipzen A."/>
            <person name="He G."/>
            <person name="Yan M."/>
            <person name="Ng V."/>
            <person name="Cullen D."/>
            <person name="Martin F."/>
            <person name="Rosso M.-N."/>
            <person name="Henrissat B."/>
            <person name="Hibbett D."/>
            <person name="Martinez A.T."/>
            <person name="Grigoriev I.V."/>
        </authorList>
    </citation>
    <scope>NUCLEOTIDE SEQUENCE</scope>
    <source>
        <strain evidence="2">AH 40177</strain>
    </source>
</reference>
<keyword evidence="3" id="KW-1185">Reference proteome</keyword>
<feature type="compositionally biased region" description="Acidic residues" evidence="1">
    <location>
        <begin position="362"/>
        <end position="373"/>
    </location>
</feature>
<gene>
    <name evidence="2" type="ORF">BDP27DRAFT_494686</name>
</gene>
<feature type="compositionally biased region" description="Acidic residues" evidence="1">
    <location>
        <begin position="71"/>
        <end position="82"/>
    </location>
</feature>
<feature type="compositionally biased region" description="Acidic residues" evidence="1">
    <location>
        <begin position="151"/>
        <end position="162"/>
    </location>
</feature>
<evidence type="ECO:0000313" key="3">
    <source>
        <dbReference type="Proteomes" id="UP000772434"/>
    </source>
</evidence>
<dbReference type="Proteomes" id="UP000772434">
    <property type="component" value="Unassembled WGS sequence"/>
</dbReference>
<sequence>MKSVKSHISKAPVYNPYDKFTKQDFDAWIDDISGALSKALRHEEEERASNTEEKWYYKLDEEKESQIDSQDSSDEELTDDSLAEIRARRVKGKARDPREGPGLALGTFNEPIELESDEEESQSSEEDGGFGGEAGEYEEQSTPLSRRDYGSEEEYDEEEQAGEDFISREVSLEEEDARETRSIDIQEIDEEQMSQNTAFPLDVEDEEMPLNQHLTIRDLWEGPKTFAEDYYSGGDIQHTSVFPVSADVLNAFDENDASDFGFDMSRPNEGNIISSEERAQKADDDFGDLQYGDDNDANGEAQEEPIYSPLPGSSPLPLSPEPEHEKPEQPTPVYILSDDEEEEEDNPVENDQRSSPSCGYNEVDDDDELDADDTVLPLGTSDLGIMEEDLLEVDELEGDRPEVEHVSEDSDTSPLDQPLVELSHQLETDQTLEELPKAHSLLESIEAPLVNDSAGAVEAVTEMESAPDEDQTEHMDEDKPEDMMARSTSLVANIGSTALALEPAALQDDEEETDVYSVIEILSEDDGGVGDEDFDVESVVGTDTVMNHYEVEEMMTEGRLTAMLHFNPI</sequence>
<dbReference type="EMBL" id="JADNRY010000030">
    <property type="protein sequence ID" value="KAF9071648.1"/>
    <property type="molecule type" value="Genomic_DNA"/>
</dbReference>
<name>A0A9P5PXB9_9AGAR</name>
<feature type="compositionally biased region" description="Acidic residues" evidence="1">
    <location>
        <begin position="385"/>
        <end position="397"/>
    </location>
</feature>
<organism evidence="2 3">
    <name type="scientific">Rhodocollybia butyracea</name>
    <dbReference type="NCBI Taxonomy" id="206335"/>
    <lineage>
        <taxon>Eukaryota</taxon>
        <taxon>Fungi</taxon>
        <taxon>Dikarya</taxon>
        <taxon>Basidiomycota</taxon>
        <taxon>Agaricomycotina</taxon>
        <taxon>Agaricomycetes</taxon>
        <taxon>Agaricomycetidae</taxon>
        <taxon>Agaricales</taxon>
        <taxon>Marasmiineae</taxon>
        <taxon>Omphalotaceae</taxon>
        <taxon>Rhodocollybia</taxon>
    </lineage>
</organism>
<evidence type="ECO:0000313" key="2">
    <source>
        <dbReference type="EMBL" id="KAF9071648.1"/>
    </source>
</evidence>
<feature type="compositionally biased region" description="Basic and acidic residues" evidence="1">
    <location>
        <begin position="83"/>
        <end position="99"/>
    </location>
</feature>